<protein>
    <submittedName>
        <fullName evidence="1">Uncharacterized protein</fullName>
    </submittedName>
</protein>
<dbReference type="AlphaFoldDB" id="A0A1B6G3S7"/>
<name>A0A1B6G3S7_9HEMI</name>
<proteinExistence type="predicted"/>
<feature type="non-terminal residue" evidence="1">
    <location>
        <position position="1"/>
    </location>
</feature>
<gene>
    <name evidence="1" type="ORF">g.33590</name>
</gene>
<reference evidence="1" key="1">
    <citation type="submission" date="2015-11" db="EMBL/GenBank/DDBJ databases">
        <title>De novo transcriptome assembly of four potential Pierce s Disease insect vectors from Arizona vineyards.</title>
        <authorList>
            <person name="Tassone E.E."/>
        </authorList>
    </citation>
    <scope>NUCLEOTIDE SEQUENCE</scope>
</reference>
<dbReference type="EMBL" id="GECZ01012806">
    <property type="protein sequence ID" value="JAS56963.1"/>
    <property type="molecule type" value="Transcribed_RNA"/>
</dbReference>
<feature type="non-terminal residue" evidence="1">
    <location>
        <position position="143"/>
    </location>
</feature>
<evidence type="ECO:0000313" key="1">
    <source>
        <dbReference type="EMBL" id="JAS56963.1"/>
    </source>
</evidence>
<organism evidence="1">
    <name type="scientific">Cuerna arida</name>
    <dbReference type="NCBI Taxonomy" id="1464854"/>
    <lineage>
        <taxon>Eukaryota</taxon>
        <taxon>Metazoa</taxon>
        <taxon>Ecdysozoa</taxon>
        <taxon>Arthropoda</taxon>
        <taxon>Hexapoda</taxon>
        <taxon>Insecta</taxon>
        <taxon>Pterygota</taxon>
        <taxon>Neoptera</taxon>
        <taxon>Paraneoptera</taxon>
        <taxon>Hemiptera</taxon>
        <taxon>Auchenorrhyncha</taxon>
        <taxon>Membracoidea</taxon>
        <taxon>Cicadellidae</taxon>
        <taxon>Cicadellinae</taxon>
        <taxon>Proconiini</taxon>
        <taxon>Cuerna</taxon>
    </lineage>
</organism>
<accession>A0A1B6G3S7</accession>
<sequence length="143" mass="15652">AASGFCRAALSRLQVPAVLEVGKRVLFVQLEGKPVLLPAVVGCGISLWGLQEPPVVQIPIPRWAASNFYHEVPSRLVVPELQQLPLAPVVVLLYDDQWADKVPVLACHPNLYLSSSGCDELLVLPSVDRQLRVHQPVLLLLLL</sequence>